<protein>
    <submittedName>
        <fullName evidence="1">Uncharacterized protein</fullName>
    </submittedName>
</protein>
<keyword evidence="2" id="KW-1185">Reference proteome</keyword>
<feature type="non-terminal residue" evidence="1">
    <location>
        <position position="1"/>
    </location>
</feature>
<evidence type="ECO:0000313" key="2">
    <source>
        <dbReference type="Proteomes" id="UP001233999"/>
    </source>
</evidence>
<feature type="non-terminal residue" evidence="1">
    <location>
        <position position="58"/>
    </location>
</feature>
<organism evidence="1 2">
    <name type="scientific">Diploptera punctata</name>
    <name type="common">Pacific beetle cockroach</name>
    <dbReference type="NCBI Taxonomy" id="6984"/>
    <lineage>
        <taxon>Eukaryota</taxon>
        <taxon>Metazoa</taxon>
        <taxon>Ecdysozoa</taxon>
        <taxon>Arthropoda</taxon>
        <taxon>Hexapoda</taxon>
        <taxon>Insecta</taxon>
        <taxon>Pterygota</taxon>
        <taxon>Neoptera</taxon>
        <taxon>Polyneoptera</taxon>
        <taxon>Dictyoptera</taxon>
        <taxon>Blattodea</taxon>
        <taxon>Blaberoidea</taxon>
        <taxon>Blaberidae</taxon>
        <taxon>Diplopterinae</taxon>
        <taxon>Diploptera</taxon>
    </lineage>
</organism>
<sequence>VWTCMCCLVHITLTPRNIGPTNTSTCKKIQKQRQFYLSTSKQANLSSVNRNNYKGLMS</sequence>
<evidence type="ECO:0000313" key="1">
    <source>
        <dbReference type="EMBL" id="KAJ9589634.1"/>
    </source>
</evidence>
<proteinExistence type="predicted"/>
<dbReference type="EMBL" id="JASPKZ010004924">
    <property type="protein sequence ID" value="KAJ9589634.1"/>
    <property type="molecule type" value="Genomic_DNA"/>
</dbReference>
<dbReference type="Proteomes" id="UP001233999">
    <property type="component" value="Unassembled WGS sequence"/>
</dbReference>
<reference evidence="1" key="1">
    <citation type="journal article" date="2023" name="IScience">
        <title>Live-bearing cockroach genome reveals convergent evolutionary mechanisms linked to viviparity in insects and beyond.</title>
        <authorList>
            <person name="Fouks B."/>
            <person name="Harrison M.C."/>
            <person name="Mikhailova A.A."/>
            <person name="Marchal E."/>
            <person name="English S."/>
            <person name="Carruthers M."/>
            <person name="Jennings E.C."/>
            <person name="Chiamaka E.L."/>
            <person name="Frigard R.A."/>
            <person name="Pippel M."/>
            <person name="Attardo G.M."/>
            <person name="Benoit J.B."/>
            <person name="Bornberg-Bauer E."/>
            <person name="Tobe S.S."/>
        </authorList>
    </citation>
    <scope>NUCLEOTIDE SEQUENCE</scope>
    <source>
        <strain evidence="1">Stay&amp;Tobe</strain>
    </source>
</reference>
<dbReference type="AlphaFoldDB" id="A0AAD8EH12"/>
<name>A0AAD8EH12_DIPPU</name>
<gene>
    <name evidence="1" type="ORF">L9F63_017159</name>
</gene>
<accession>A0AAD8EH12</accession>
<comment type="caution">
    <text evidence="1">The sequence shown here is derived from an EMBL/GenBank/DDBJ whole genome shotgun (WGS) entry which is preliminary data.</text>
</comment>
<reference evidence="1" key="2">
    <citation type="submission" date="2023-05" db="EMBL/GenBank/DDBJ databases">
        <authorList>
            <person name="Fouks B."/>
        </authorList>
    </citation>
    <scope>NUCLEOTIDE SEQUENCE</scope>
    <source>
        <strain evidence="1">Stay&amp;Tobe</strain>
        <tissue evidence="1">Testes</tissue>
    </source>
</reference>